<dbReference type="InParanoid" id="E9GRY8"/>
<dbReference type="EMBL" id="GL732561">
    <property type="protein sequence ID" value="EFX77614.1"/>
    <property type="molecule type" value="Genomic_DNA"/>
</dbReference>
<keyword evidence="3" id="KW-1185">Reference proteome</keyword>
<organism evidence="2 3">
    <name type="scientific">Daphnia pulex</name>
    <name type="common">Water flea</name>
    <dbReference type="NCBI Taxonomy" id="6669"/>
    <lineage>
        <taxon>Eukaryota</taxon>
        <taxon>Metazoa</taxon>
        <taxon>Ecdysozoa</taxon>
        <taxon>Arthropoda</taxon>
        <taxon>Crustacea</taxon>
        <taxon>Branchiopoda</taxon>
        <taxon>Diplostraca</taxon>
        <taxon>Cladocera</taxon>
        <taxon>Anomopoda</taxon>
        <taxon>Daphniidae</taxon>
        <taxon>Daphnia</taxon>
    </lineage>
</organism>
<proteinExistence type="predicted"/>
<evidence type="ECO:0000313" key="2">
    <source>
        <dbReference type="EMBL" id="EFX77614.1"/>
    </source>
</evidence>
<evidence type="ECO:0000256" key="1">
    <source>
        <dbReference type="SAM" id="MobiDB-lite"/>
    </source>
</evidence>
<reference evidence="2 3" key="1">
    <citation type="journal article" date="2011" name="Science">
        <title>The ecoresponsive genome of Daphnia pulex.</title>
        <authorList>
            <person name="Colbourne J.K."/>
            <person name="Pfrender M.E."/>
            <person name="Gilbert D."/>
            <person name="Thomas W.K."/>
            <person name="Tucker A."/>
            <person name="Oakley T.H."/>
            <person name="Tokishita S."/>
            <person name="Aerts A."/>
            <person name="Arnold G.J."/>
            <person name="Basu M.K."/>
            <person name="Bauer D.J."/>
            <person name="Caceres C.E."/>
            <person name="Carmel L."/>
            <person name="Casola C."/>
            <person name="Choi J.H."/>
            <person name="Detter J.C."/>
            <person name="Dong Q."/>
            <person name="Dusheyko S."/>
            <person name="Eads B.D."/>
            <person name="Frohlich T."/>
            <person name="Geiler-Samerotte K.A."/>
            <person name="Gerlach D."/>
            <person name="Hatcher P."/>
            <person name="Jogdeo S."/>
            <person name="Krijgsveld J."/>
            <person name="Kriventseva E.V."/>
            <person name="Kultz D."/>
            <person name="Laforsch C."/>
            <person name="Lindquist E."/>
            <person name="Lopez J."/>
            <person name="Manak J.R."/>
            <person name="Muller J."/>
            <person name="Pangilinan J."/>
            <person name="Patwardhan R.P."/>
            <person name="Pitluck S."/>
            <person name="Pritham E.J."/>
            <person name="Rechtsteiner A."/>
            <person name="Rho M."/>
            <person name="Rogozin I.B."/>
            <person name="Sakarya O."/>
            <person name="Salamov A."/>
            <person name="Schaack S."/>
            <person name="Shapiro H."/>
            <person name="Shiga Y."/>
            <person name="Skalitzky C."/>
            <person name="Smith Z."/>
            <person name="Souvorov A."/>
            <person name="Sung W."/>
            <person name="Tang Z."/>
            <person name="Tsuchiya D."/>
            <person name="Tu H."/>
            <person name="Vos H."/>
            <person name="Wang M."/>
            <person name="Wolf Y.I."/>
            <person name="Yamagata H."/>
            <person name="Yamada T."/>
            <person name="Ye Y."/>
            <person name="Shaw J.R."/>
            <person name="Andrews J."/>
            <person name="Crease T.J."/>
            <person name="Tang H."/>
            <person name="Lucas S.M."/>
            <person name="Robertson H.M."/>
            <person name="Bork P."/>
            <person name="Koonin E.V."/>
            <person name="Zdobnov E.M."/>
            <person name="Grigoriev I.V."/>
            <person name="Lynch M."/>
            <person name="Boore J.L."/>
        </authorList>
    </citation>
    <scope>NUCLEOTIDE SEQUENCE [LARGE SCALE GENOMIC DNA]</scope>
</reference>
<dbReference type="Proteomes" id="UP000000305">
    <property type="component" value="Unassembled WGS sequence"/>
</dbReference>
<name>E9GRY8_DAPPU</name>
<dbReference type="AlphaFoldDB" id="E9GRY8"/>
<protein>
    <submittedName>
        <fullName evidence="2">Uncharacterized protein</fullName>
    </submittedName>
</protein>
<sequence>MATNRTEEDNFGEIIKTFLKEFTEGKFSFNSNKDECEATLNMSTHLFAGLRTSQQERNDDLSLKSLKYLMENNQVSRQFTWNMLPILLTKHKDSLCFYLLFQKLKDLLLQSQTVNELFLMNTVLLLQEKKYGPARVESQKFTAKEPRASGYESQAAATSALLAGYKTTLDFPSFEENIQVLKEMKITLALMFAKHPWMIPNFLEAYTSILIKLNAHDEIELFLREYVENDGGIVSAILALEIMEVYIPNGIKGLNIHFLEKIAEIDQANPKVLDLCKLHLQSEFERDISQDRLKKCLKLMFNFLDAYAYRTPSDVVKEGWNVMANLMNKICLQGTDVCLEAVIKAWHHDRKGWWPFFRFSKFPSPLPSGYGEFLSDMATVCLILESHDHSFVVSVINLPECSSFQSVVMHRLSVLRDVKMNFDSKINALITSIPLPILPPFALVSEPTRMEVSGDQTISGGASTDDTEQLALQFSNLLLKSKPIKKKTEYKSCAKIRRATTVNLKKPIKELIVVKTAPRSKKRKNQRRKTNTPKPAEGKENVLKKVGKRVKTGMSIDGAHPLIQGPSKKPKKEF</sequence>
<accession>E9GRY8</accession>
<gene>
    <name evidence="2" type="ORF">DAPPUDRAFT_321114</name>
</gene>
<evidence type="ECO:0000313" key="3">
    <source>
        <dbReference type="Proteomes" id="UP000000305"/>
    </source>
</evidence>
<dbReference type="HOGENOM" id="CLU_475115_0_0_1"/>
<dbReference type="OrthoDB" id="10304203at2759"/>
<dbReference type="PhylomeDB" id="E9GRY8"/>
<feature type="compositionally biased region" description="Basic residues" evidence="1">
    <location>
        <begin position="518"/>
        <end position="531"/>
    </location>
</feature>
<feature type="region of interest" description="Disordered" evidence="1">
    <location>
        <begin position="515"/>
        <end position="574"/>
    </location>
</feature>
<dbReference type="KEGG" id="dpx:DAPPUDRAFT_321114"/>